<protein>
    <submittedName>
        <fullName evidence="3">Uncharacterized protein</fullName>
    </submittedName>
</protein>
<comment type="caution">
    <text evidence="3">The sequence shown here is derived from an EMBL/GenBank/DDBJ whole genome shotgun (WGS) entry which is preliminary data.</text>
</comment>
<dbReference type="RefSeq" id="WP_179751741.1">
    <property type="nucleotide sequence ID" value="NZ_BAAAGN010000018.1"/>
</dbReference>
<evidence type="ECO:0000313" key="4">
    <source>
        <dbReference type="Proteomes" id="UP000521922"/>
    </source>
</evidence>
<sequence length="106" mass="11322">MTTAARTPSHPGRHHRRLTLGLVGAGLLCLAVSGAARTPDDGGDASSWLSTLAGVVTGVLVVLLVVWLVTRSRRARQRAARRTRRDQAVLDALEPLGPAAPREEQR</sequence>
<dbReference type="Proteomes" id="UP000521922">
    <property type="component" value="Unassembled WGS sequence"/>
</dbReference>
<name>A0A7Y9J0W8_9ACTN</name>
<feature type="region of interest" description="Disordered" evidence="1">
    <location>
        <begin position="76"/>
        <end position="106"/>
    </location>
</feature>
<reference evidence="3 4" key="1">
    <citation type="submission" date="2020-07" db="EMBL/GenBank/DDBJ databases">
        <title>Sequencing the genomes of 1000 actinobacteria strains.</title>
        <authorList>
            <person name="Klenk H.-P."/>
        </authorList>
    </citation>
    <scope>NUCLEOTIDE SEQUENCE [LARGE SCALE GENOMIC DNA]</scope>
    <source>
        <strain evidence="3 4">DSM 7487</strain>
    </source>
</reference>
<keyword evidence="4" id="KW-1185">Reference proteome</keyword>
<dbReference type="AlphaFoldDB" id="A0A7Y9J0W8"/>
<evidence type="ECO:0000256" key="2">
    <source>
        <dbReference type="SAM" id="Phobius"/>
    </source>
</evidence>
<keyword evidence="2" id="KW-1133">Transmembrane helix</keyword>
<keyword evidence="2" id="KW-0472">Membrane</keyword>
<accession>A0A7Y9J0W8</accession>
<evidence type="ECO:0000256" key="1">
    <source>
        <dbReference type="SAM" id="MobiDB-lite"/>
    </source>
</evidence>
<keyword evidence="2" id="KW-0812">Transmembrane</keyword>
<gene>
    <name evidence="3" type="ORF">BJ968_002166</name>
</gene>
<feature type="transmembrane region" description="Helical" evidence="2">
    <location>
        <begin position="45"/>
        <end position="69"/>
    </location>
</feature>
<dbReference type="EMBL" id="JACCBB010000001">
    <property type="protein sequence ID" value="NYD22626.1"/>
    <property type="molecule type" value="Genomic_DNA"/>
</dbReference>
<evidence type="ECO:0000313" key="3">
    <source>
        <dbReference type="EMBL" id="NYD22626.1"/>
    </source>
</evidence>
<organism evidence="3 4">
    <name type="scientific">Kineococcus aurantiacus</name>
    <dbReference type="NCBI Taxonomy" id="37633"/>
    <lineage>
        <taxon>Bacteria</taxon>
        <taxon>Bacillati</taxon>
        <taxon>Actinomycetota</taxon>
        <taxon>Actinomycetes</taxon>
        <taxon>Kineosporiales</taxon>
        <taxon>Kineosporiaceae</taxon>
        <taxon>Kineococcus</taxon>
    </lineage>
</organism>
<proteinExistence type="predicted"/>